<dbReference type="UCSC" id="C18A3.5f.1">
    <property type="organism name" value="c. elegans"/>
</dbReference>
<dbReference type="ExpressionAtlas" id="Q95QV6">
    <property type="expression patterns" value="baseline and differential"/>
</dbReference>
<name>Q95QV6_CAEEL</name>
<dbReference type="Pfam" id="PF00076">
    <property type="entry name" value="RRM_1"/>
    <property type="match status" value="1"/>
</dbReference>
<evidence type="ECO:0007829" key="6">
    <source>
        <dbReference type="PeptideAtlas" id="Q95QV6"/>
    </source>
</evidence>
<dbReference type="AlphaFoldDB" id="Q95QV6"/>
<dbReference type="PROSITE" id="PS50102">
    <property type="entry name" value="RRM"/>
    <property type="match status" value="1"/>
</dbReference>
<dbReference type="GO" id="GO:0003723">
    <property type="term" value="F:RNA binding"/>
    <property type="evidence" value="ECO:0007669"/>
    <property type="project" value="UniProtKB-UniRule"/>
</dbReference>
<gene>
    <name evidence="3 5" type="primary">tiar-1</name>
    <name evidence="5" type="ORF">C18A3.5</name>
    <name evidence="3" type="ORF">CELE_C18A3.5</name>
</gene>
<dbReference type="PeptideAtlas" id="Q95QV6"/>
<dbReference type="Bgee" id="WBGene00015943">
    <property type="expression patterns" value="Expressed in pharyngeal muscle cell (C elegans) and 4 other cell types or tissues"/>
</dbReference>
<proteinExistence type="evidence at protein level"/>
<evidence type="ECO:0000256" key="1">
    <source>
        <dbReference type="PROSITE-ProRule" id="PRU00176"/>
    </source>
</evidence>
<keyword evidence="4" id="KW-1185">Reference proteome</keyword>
<keyword evidence="6" id="KW-1267">Proteomics identification</keyword>
<protein>
    <submittedName>
        <fullName evidence="3">RRM domain-containing protein</fullName>
    </submittedName>
</protein>
<evidence type="ECO:0000259" key="2">
    <source>
        <dbReference type="PROSITE" id="PS50102"/>
    </source>
</evidence>
<dbReference type="FunFam" id="3.30.70.330:FF:002295">
    <property type="match status" value="1"/>
</dbReference>
<dbReference type="InterPro" id="IPR000504">
    <property type="entry name" value="RRM_dom"/>
</dbReference>
<dbReference type="WormBase" id="C18A3.5c">
    <property type="protein sequence ID" value="CE27710"/>
    <property type="gene ID" value="WBGene00015943"/>
    <property type="gene designation" value="tiar-1"/>
</dbReference>
<dbReference type="HOGENOM" id="CLU_2266136_0_0_1"/>
<evidence type="ECO:0000313" key="3">
    <source>
        <dbReference type="EMBL" id="CCD65017.1"/>
    </source>
</evidence>
<dbReference type="InterPro" id="IPR035979">
    <property type="entry name" value="RBD_domain_sf"/>
</dbReference>
<evidence type="ECO:0000313" key="4">
    <source>
        <dbReference type="Proteomes" id="UP000001940"/>
    </source>
</evidence>
<evidence type="ECO:0000313" key="5">
    <source>
        <dbReference type="WormBase" id="C18A3.5c"/>
    </source>
</evidence>
<accession>Q95QV6</accession>
<keyword evidence="1" id="KW-0694">RNA-binding</keyword>
<feature type="domain" description="RRM" evidence="2">
    <location>
        <begin position="46"/>
        <end position="85"/>
    </location>
</feature>
<sequence>MSFFNPPANSNHGYNDDVNTGYNARMHSKLAEREGFHLGNGSDEPRTLYVGNLDSTVTEDFIATLFNQIGSVTKTKVIFDELGYLATNAQGGNQSTPTLRQWF</sequence>
<dbReference type="Proteomes" id="UP000001940">
    <property type="component" value="Chromosome II"/>
</dbReference>
<dbReference type="CTD" id="173967"/>
<dbReference type="RefSeq" id="NP_001359874.1">
    <property type="nucleotide sequence ID" value="NM_001373724.2"/>
</dbReference>
<dbReference type="Gene3D" id="3.30.70.330">
    <property type="match status" value="1"/>
</dbReference>
<dbReference type="SUPFAM" id="SSF54928">
    <property type="entry name" value="RNA-binding domain, RBD"/>
    <property type="match status" value="1"/>
</dbReference>
<dbReference type="OrthoDB" id="439808at2759"/>
<dbReference type="AGR" id="WB:WBGene00015943"/>
<dbReference type="InterPro" id="IPR012677">
    <property type="entry name" value="Nucleotide-bd_a/b_plait_sf"/>
</dbReference>
<dbReference type="EMBL" id="BX284602">
    <property type="protein sequence ID" value="CCD65017.1"/>
    <property type="molecule type" value="Genomic_DNA"/>
</dbReference>
<reference evidence="3 4" key="1">
    <citation type="journal article" date="1998" name="Science">
        <title>Genome sequence of the nematode C. elegans: a platform for investigating biology.</title>
        <authorList>
            <consortium name="The C. elegans sequencing consortium"/>
            <person name="Sulson J.E."/>
            <person name="Waterston R."/>
        </authorList>
    </citation>
    <scope>NUCLEOTIDE SEQUENCE [LARGE SCALE GENOMIC DNA]</scope>
    <source>
        <strain evidence="3 4">Bristol N2</strain>
    </source>
</reference>
<dbReference type="GeneID" id="173967"/>
<organism evidence="3 4">
    <name type="scientific">Caenorhabditis elegans</name>
    <dbReference type="NCBI Taxonomy" id="6239"/>
    <lineage>
        <taxon>Eukaryota</taxon>
        <taxon>Metazoa</taxon>
        <taxon>Ecdysozoa</taxon>
        <taxon>Nematoda</taxon>
        <taxon>Chromadorea</taxon>
        <taxon>Rhabditida</taxon>
        <taxon>Rhabditina</taxon>
        <taxon>Rhabditomorpha</taxon>
        <taxon>Rhabditoidea</taxon>
        <taxon>Rhabditidae</taxon>
        <taxon>Peloderinae</taxon>
        <taxon>Caenorhabditis</taxon>
    </lineage>
</organism>